<dbReference type="Proteomes" id="UP000187203">
    <property type="component" value="Unassembled WGS sequence"/>
</dbReference>
<protein>
    <submittedName>
        <fullName evidence="1">Uncharacterized protein</fullName>
    </submittedName>
</protein>
<evidence type="ECO:0000313" key="1">
    <source>
        <dbReference type="EMBL" id="OMO59922.1"/>
    </source>
</evidence>
<proteinExistence type="predicted"/>
<sequence>MAATRSLSCKCFALKQFNVFKAFKFFIFGLDPNTLKLSIIMNGETSWYEISRVSIRFKPERATSPMASSKSP</sequence>
<accession>A0A1R3GPD3</accession>
<comment type="caution">
    <text evidence="1">The sequence shown here is derived from an EMBL/GenBank/DDBJ whole genome shotgun (WGS) entry which is preliminary data.</text>
</comment>
<reference evidence="2" key="1">
    <citation type="submission" date="2013-09" db="EMBL/GenBank/DDBJ databases">
        <title>Corchorus olitorius genome sequencing.</title>
        <authorList>
            <person name="Alam M."/>
            <person name="Haque M.S."/>
            <person name="Islam M.S."/>
            <person name="Emdad E.M."/>
            <person name="Islam M.M."/>
            <person name="Ahmed B."/>
            <person name="Halim A."/>
            <person name="Hossen Q.M.M."/>
            <person name="Hossain M.Z."/>
            <person name="Ahmed R."/>
            <person name="Khan M.M."/>
            <person name="Islam R."/>
            <person name="Rashid M.M."/>
            <person name="Khan S.A."/>
            <person name="Rahman M.S."/>
            <person name="Alam M."/>
            <person name="Yahiya A.S."/>
            <person name="Khan M.S."/>
            <person name="Azam M.S."/>
            <person name="Haque T."/>
            <person name="Lashkar M.Z.H."/>
            <person name="Akhand A.I."/>
            <person name="Morshed G."/>
            <person name="Roy S."/>
            <person name="Uddin K.S."/>
            <person name="Rabeya T."/>
            <person name="Hossain A.S."/>
            <person name="Chowdhury A."/>
            <person name="Snigdha A.R."/>
            <person name="Mortoza M.S."/>
            <person name="Matin S.A."/>
            <person name="Hoque S.M.E."/>
            <person name="Islam M.K."/>
            <person name="Roy D.K."/>
            <person name="Haider R."/>
            <person name="Moosa M.M."/>
            <person name="Elias S.M."/>
            <person name="Hasan A.M."/>
            <person name="Jahan S."/>
            <person name="Shafiuddin M."/>
            <person name="Mahmood N."/>
            <person name="Shommy N.S."/>
        </authorList>
    </citation>
    <scope>NUCLEOTIDE SEQUENCE [LARGE SCALE GENOMIC DNA]</scope>
    <source>
        <strain evidence="2">cv. O-4</strain>
    </source>
</reference>
<name>A0A1R3GPD3_9ROSI</name>
<dbReference type="EMBL" id="AWUE01022025">
    <property type="protein sequence ID" value="OMO59922.1"/>
    <property type="molecule type" value="Genomic_DNA"/>
</dbReference>
<organism evidence="1 2">
    <name type="scientific">Corchorus olitorius</name>
    <dbReference type="NCBI Taxonomy" id="93759"/>
    <lineage>
        <taxon>Eukaryota</taxon>
        <taxon>Viridiplantae</taxon>
        <taxon>Streptophyta</taxon>
        <taxon>Embryophyta</taxon>
        <taxon>Tracheophyta</taxon>
        <taxon>Spermatophyta</taxon>
        <taxon>Magnoliopsida</taxon>
        <taxon>eudicotyledons</taxon>
        <taxon>Gunneridae</taxon>
        <taxon>Pentapetalae</taxon>
        <taxon>rosids</taxon>
        <taxon>malvids</taxon>
        <taxon>Malvales</taxon>
        <taxon>Malvaceae</taxon>
        <taxon>Grewioideae</taxon>
        <taxon>Apeibeae</taxon>
        <taxon>Corchorus</taxon>
    </lineage>
</organism>
<dbReference type="AlphaFoldDB" id="A0A1R3GPD3"/>
<gene>
    <name evidence="1" type="ORF">COLO4_33999</name>
</gene>
<keyword evidence="2" id="KW-1185">Reference proteome</keyword>
<evidence type="ECO:0000313" key="2">
    <source>
        <dbReference type="Proteomes" id="UP000187203"/>
    </source>
</evidence>